<comment type="caution">
    <text evidence="1">The sequence shown here is derived from an EMBL/GenBank/DDBJ whole genome shotgun (WGS) entry which is preliminary data.</text>
</comment>
<organism evidence="1 2">
    <name type="scientific">Streptomyces lavendofoliae</name>
    <dbReference type="NCBI Taxonomy" id="67314"/>
    <lineage>
        <taxon>Bacteria</taxon>
        <taxon>Bacillati</taxon>
        <taxon>Actinomycetota</taxon>
        <taxon>Actinomycetes</taxon>
        <taxon>Kitasatosporales</taxon>
        <taxon>Streptomycetaceae</taxon>
        <taxon>Streptomyces</taxon>
    </lineage>
</organism>
<dbReference type="InterPro" id="IPR046200">
    <property type="entry name" value="DUF6233"/>
</dbReference>
<dbReference type="Pfam" id="PF19746">
    <property type="entry name" value="DUF6233"/>
    <property type="match status" value="1"/>
</dbReference>
<dbReference type="RefSeq" id="WP_189554221.1">
    <property type="nucleotide sequence ID" value="NZ_BMTP01000019.1"/>
</dbReference>
<accession>A0A918I4Z3</accession>
<dbReference type="Proteomes" id="UP000636661">
    <property type="component" value="Unassembled WGS sequence"/>
</dbReference>
<evidence type="ECO:0000313" key="2">
    <source>
        <dbReference type="Proteomes" id="UP000636661"/>
    </source>
</evidence>
<dbReference type="AlphaFoldDB" id="A0A918I4Z3"/>
<keyword evidence="2" id="KW-1185">Reference proteome</keyword>
<name>A0A918I4Z3_9ACTN</name>
<sequence length="111" mass="12389">MYEDLPPDLSRLRTLETWLVLSLDRVRRRILEVEMEQAASGSRVEPPDVRYRMQRGVDEHRAPVKLHVNGCVLGKKGMPIGEADARRALSEQIPACGICRPGTELGILDAG</sequence>
<proteinExistence type="predicted"/>
<reference evidence="1" key="2">
    <citation type="submission" date="2020-09" db="EMBL/GenBank/DDBJ databases">
        <authorList>
            <person name="Sun Q."/>
            <person name="Ohkuma M."/>
        </authorList>
    </citation>
    <scope>NUCLEOTIDE SEQUENCE</scope>
    <source>
        <strain evidence="1">JCM 4391</strain>
    </source>
</reference>
<reference evidence="1" key="1">
    <citation type="journal article" date="2014" name="Int. J. Syst. Evol. Microbiol.">
        <title>Complete genome sequence of Corynebacterium casei LMG S-19264T (=DSM 44701T), isolated from a smear-ripened cheese.</title>
        <authorList>
            <consortium name="US DOE Joint Genome Institute (JGI-PGF)"/>
            <person name="Walter F."/>
            <person name="Albersmeier A."/>
            <person name="Kalinowski J."/>
            <person name="Ruckert C."/>
        </authorList>
    </citation>
    <scope>NUCLEOTIDE SEQUENCE</scope>
    <source>
        <strain evidence="1">JCM 4391</strain>
    </source>
</reference>
<gene>
    <name evidence="1" type="ORF">GCM10010274_57890</name>
</gene>
<evidence type="ECO:0000313" key="1">
    <source>
        <dbReference type="EMBL" id="GGU61424.1"/>
    </source>
</evidence>
<dbReference type="EMBL" id="BMTP01000019">
    <property type="protein sequence ID" value="GGU61424.1"/>
    <property type="molecule type" value="Genomic_DNA"/>
</dbReference>
<protein>
    <submittedName>
        <fullName evidence="1">Uncharacterized protein</fullName>
    </submittedName>
</protein>